<keyword evidence="2" id="KW-1185">Reference proteome</keyword>
<dbReference type="Gene3D" id="1.20.1440.60">
    <property type="entry name" value="23S rRNA-intervening sequence"/>
    <property type="match status" value="1"/>
</dbReference>
<sequence>MSGVKKFEELECWKEARTLVKMVYELTLNPEFRKDFGLKDQIQRTSVSVMTNIAEGFARFSIKEFIRFLDYTQSSSEEVKSLLYVAFDLGYIDKQELEKTYQKASDVRNMTLSLIKYLRKSERAQ</sequence>
<dbReference type="InterPro" id="IPR036583">
    <property type="entry name" value="23S_rRNA_IVS_sf"/>
</dbReference>
<dbReference type="Pfam" id="PF05635">
    <property type="entry name" value="23S_rRNA_IVP"/>
    <property type="match status" value="1"/>
</dbReference>
<proteinExistence type="predicted"/>
<comment type="caution">
    <text evidence="1">The sequence shown here is derived from an EMBL/GenBank/DDBJ whole genome shotgun (WGS) entry which is preliminary data.</text>
</comment>
<dbReference type="Proteomes" id="UP000324595">
    <property type="component" value="Unassembled WGS sequence"/>
</dbReference>
<organism evidence="1 2">
    <name type="scientific">Fodinibius salinus</name>
    <dbReference type="NCBI Taxonomy" id="860790"/>
    <lineage>
        <taxon>Bacteria</taxon>
        <taxon>Pseudomonadati</taxon>
        <taxon>Balneolota</taxon>
        <taxon>Balneolia</taxon>
        <taxon>Balneolales</taxon>
        <taxon>Balneolaceae</taxon>
        <taxon>Fodinibius</taxon>
    </lineage>
</organism>
<dbReference type="CDD" id="cd16377">
    <property type="entry name" value="23S_rRNA_IVP_like"/>
    <property type="match status" value="1"/>
</dbReference>
<reference evidence="1 2" key="1">
    <citation type="submission" date="2019-07" db="EMBL/GenBank/DDBJ databases">
        <title>Genomic Encyclopedia of Archaeal and Bacterial Type Strains, Phase II (KMG-II): from individual species to whole genera.</title>
        <authorList>
            <person name="Goeker M."/>
        </authorList>
    </citation>
    <scope>NUCLEOTIDE SEQUENCE [LARGE SCALE GENOMIC DNA]</scope>
    <source>
        <strain evidence="1 2">DSM 21935</strain>
    </source>
</reference>
<dbReference type="EMBL" id="VNHY01000002">
    <property type="protein sequence ID" value="TYP93332.1"/>
    <property type="molecule type" value="Genomic_DNA"/>
</dbReference>
<accession>A0A5D3YIC5</accession>
<name>A0A5D3YIC5_9BACT</name>
<dbReference type="OrthoDB" id="5515766at2"/>
<dbReference type="PANTHER" id="PTHR38471:SF2">
    <property type="entry name" value="FOUR HELIX BUNDLE PROTEIN"/>
    <property type="match status" value="1"/>
</dbReference>
<dbReference type="AlphaFoldDB" id="A0A5D3YIC5"/>
<dbReference type="SUPFAM" id="SSF158446">
    <property type="entry name" value="IVS-encoded protein-like"/>
    <property type="match status" value="1"/>
</dbReference>
<evidence type="ECO:0000313" key="2">
    <source>
        <dbReference type="Proteomes" id="UP000324595"/>
    </source>
</evidence>
<evidence type="ECO:0000313" key="1">
    <source>
        <dbReference type="EMBL" id="TYP93332.1"/>
    </source>
</evidence>
<dbReference type="PANTHER" id="PTHR38471">
    <property type="entry name" value="FOUR HELIX BUNDLE PROTEIN"/>
    <property type="match status" value="1"/>
</dbReference>
<gene>
    <name evidence="1" type="ORF">LX73_1032</name>
</gene>
<dbReference type="NCBIfam" id="TIGR02436">
    <property type="entry name" value="four helix bundle protein"/>
    <property type="match status" value="1"/>
</dbReference>
<dbReference type="RefSeq" id="WP_148898408.1">
    <property type="nucleotide sequence ID" value="NZ_VNHY01000002.1"/>
</dbReference>
<dbReference type="InterPro" id="IPR012657">
    <property type="entry name" value="23S_rRNA-intervening_sequence"/>
</dbReference>
<protein>
    <submittedName>
        <fullName evidence="1">Four helix bundle protein</fullName>
    </submittedName>
</protein>